<dbReference type="EMBL" id="VLLG01000005">
    <property type="protein sequence ID" value="TWI84143.1"/>
    <property type="molecule type" value="Genomic_DNA"/>
</dbReference>
<accession>A0A562SSN1</accession>
<reference evidence="4 5" key="1">
    <citation type="journal article" date="2013" name="Stand. Genomic Sci.">
        <title>Genomic Encyclopedia of Type Strains, Phase I: The one thousand microbial genomes (KMG-I) project.</title>
        <authorList>
            <person name="Kyrpides N.C."/>
            <person name="Woyke T."/>
            <person name="Eisen J.A."/>
            <person name="Garrity G."/>
            <person name="Lilburn T.G."/>
            <person name="Beck B.J."/>
            <person name="Whitman W.B."/>
            <person name="Hugenholtz P."/>
            <person name="Klenk H.P."/>
        </authorList>
    </citation>
    <scope>NUCLEOTIDE SEQUENCE [LARGE SCALE GENOMIC DNA]</scope>
    <source>
        <strain evidence="4 5">DSM 13484</strain>
    </source>
</reference>
<dbReference type="Gene3D" id="3.40.50.450">
    <property type="match status" value="1"/>
</dbReference>
<dbReference type="SUPFAM" id="SSF102405">
    <property type="entry name" value="MCP/YpsA-like"/>
    <property type="match status" value="1"/>
</dbReference>
<evidence type="ECO:0000256" key="3">
    <source>
        <dbReference type="SAM" id="MobiDB-lite"/>
    </source>
</evidence>
<name>A0A562SSN1_CHIJA</name>
<keyword evidence="2" id="KW-0378">Hydrolase</keyword>
<dbReference type="EC" id="3.2.2.n1" evidence="2"/>
<sequence length="255" mass="28966">MRAANVSTEAPVTGNGGFPHSEEQYFLEGPRSRARELYFSLRVLWEFIRGFRVFHFPGPCIAVFGSARVKPGSPYYETAREMGAGIAQLGFTVMTGGGPGIMEAANRGAMESGGGSVGCNIRLPKEQAPNPYLDLYFTCRYFFVRKVLMFKYAYGFVIMPGGIGTMDEFFEALTLIQTHKILNFPVVLMDKSYWEPVMPLFHKMLNEYMVDPGDLKYMLFTDSTEEALAHIRQFAVEKYRTKRRHIFRKLLLLGE</sequence>
<comment type="similarity">
    <text evidence="2">Belongs to the LOG family.</text>
</comment>
<dbReference type="InterPro" id="IPR005269">
    <property type="entry name" value="LOG"/>
</dbReference>
<dbReference type="Pfam" id="PF03641">
    <property type="entry name" value="Lysine_decarbox"/>
    <property type="match status" value="1"/>
</dbReference>
<comment type="catalytic activity">
    <reaction evidence="1">
        <text>AMP + H2O = D-ribose 5-phosphate + adenine</text>
        <dbReference type="Rhea" id="RHEA:20129"/>
        <dbReference type="ChEBI" id="CHEBI:15377"/>
        <dbReference type="ChEBI" id="CHEBI:16708"/>
        <dbReference type="ChEBI" id="CHEBI:78346"/>
        <dbReference type="ChEBI" id="CHEBI:456215"/>
        <dbReference type="EC" id="3.2.2.4"/>
    </reaction>
</comment>
<dbReference type="RefSeq" id="WP_145717677.1">
    <property type="nucleotide sequence ID" value="NZ_BAAAFY010000002.1"/>
</dbReference>
<evidence type="ECO:0000313" key="4">
    <source>
        <dbReference type="EMBL" id="TWI84143.1"/>
    </source>
</evidence>
<proteinExistence type="inferred from homology"/>
<dbReference type="PANTHER" id="PTHR43393">
    <property type="entry name" value="CYTOKININ RIBOSIDE 5'-MONOPHOSPHATE PHOSPHORIBOHYDROLASE"/>
    <property type="match status" value="1"/>
</dbReference>
<protein>
    <recommendedName>
        <fullName evidence="2">Cytokinin riboside 5'-monophosphate phosphoribohydrolase</fullName>
        <ecNumber evidence="2">3.2.2.n1</ecNumber>
    </recommendedName>
</protein>
<gene>
    <name evidence="4" type="ORF">LX66_4505</name>
</gene>
<dbReference type="GO" id="GO:0009691">
    <property type="term" value="P:cytokinin biosynthetic process"/>
    <property type="evidence" value="ECO:0007669"/>
    <property type="project" value="UniProtKB-UniRule"/>
</dbReference>
<organism evidence="4 5">
    <name type="scientific">Chitinophaga japonensis</name>
    <name type="common">Flexibacter japonensis</name>
    <dbReference type="NCBI Taxonomy" id="104662"/>
    <lineage>
        <taxon>Bacteria</taxon>
        <taxon>Pseudomonadati</taxon>
        <taxon>Bacteroidota</taxon>
        <taxon>Chitinophagia</taxon>
        <taxon>Chitinophagales</taxon>
        <taxon>Chitinophagaceae</taxon>
        <taxon>Chitinophaga</taxon>
    </lineage>
</organism>
<keyword evidence="5" id="KW-1185">Reference proteome</keyword>
<dbReference type="InterPro" id="IPR052341">
    <property type="entry name" value="LOG_family_nucleotidases"/>
</dbReference>
<dbReference type="GO" id="GO:0008714">
    <property type="term" value="F:AMP nucleosidase activity"/>
    <property type="evidence" value="ECO:0007669"/>
    <property type="project" value="UniProtKB-EC"/>
</dbReference>
<comment type="caution">
    <text evidence="4">The sequence shown here is derived from an EMBL/GenBank/DDBJ whole genome shotgun (WGS) entry which is preliminary data.</text>
</comment>
<evidence type="ECO:0000256" key="1">
    <source>
        <dbReference type="ARBA" id="ARBA00000274"/>
    </source>
</evidence>
<dbReference type="InterPro" id="IPR031100">
    <property type="entry name" value="LOG_fam"/>
</dbReference>
<dbReference type="NCBIfam" id="TIGR00730">
    <property type="entry name" value="Rossman fold protein, TIGR00730 family"/>
    <property type="match status" value="1"/>
</dbReference>
<dbReference type="PANTHER" id="PTHR43393:SF3">
    <property type="entry name" value="LYSINE DECARBOXYLASE-LIKE PROTEIN"/>
    <property type="match status" value="1"/>
</dbReference>
<dbReference type="GO" id="GO:0005829">
    <property type="term" value="C:cytosol"/>
    <property type="evidence" value="ECO:0007669"/>
    <property type="project" value="TreeGrafter"/>
</dbReference>
<dbReference type="AlphaFoldDB" id="A0A562SSN1"/>
<dbReference type="OrthoDB" id="9801098at2"/>
<feature type="compositionally biased region" description="Polar residues" evidence="3">
    <location>
        <begin position="1"/>
        <end position="10"/>
    </location>
</feature>
<feature type="region of interest" description="Disordered" evidence="3">
    <location>
        <begin position="1"/>
        <end position="23"/>
    </location>
</feature>
<dbReference type="Proteomes" id="UP000316778">
    <property type="component" value="Unassembled WGS sequence"/>
</dbReference>
<keyword evidence="2" id="KW-0203">Cytokinin biosynthesis</keyword>
<evidence type="ECO:0000256" key="2">
    <source>
        <dbReference type="RuleBase" id="RU363015"/>
    </source>
</evidence>
<evidence type="ECO:0000313" key="5">
    <source>
        <dbReference type="Proteomes" id="UP000316778"/>
    </source>
</evidence>